<accession>A0AAD9B0Q0</accession>
<sequence length="115" mass="12737">MISAKYSARARKCHKWATSVLHSHNLTFKCTHLVRTFFILPTQLRFISPPTLSHFTMQFSNTIVAAFTVALATFSTGVNARCGPRNGLCSGELSFRCFDVSANTPVCCDTIDCIE</sequence>
<gene>
    <name evidence="1" type="ORF">CCHR01_00629</name>
</gene>
<dbReference type="AlphaFoldDB" id="A0AAD9B0Q0"/>
<keyword evidence="2" id="KW-1185">Reference proteome</keyword>
<comment type="caution">
    <text evidence="1">The sequence shown here is derived from an EMBL/GenBank/DDBJ whole genome shotgun (WGS) entry which is preliminary data.</text>
</comment>
<organism evidence="1 2">
    <name type="scientific">Colletotrichum chrysophilum</name>
    <dbReference type="NCBI Taxonomy" id="1836956"/>
    <lineage>
        <taxon>Eukaryota</taxon>
        <taxon>Fungi</taxon>
        <taxon>Dikarya</taxon>
        <taxon>Ascomycota</taxon>
        <taxon>Pezizomycotina</taxon>
        <taxon>Sordariomycetes</taxon>
        <taxon>Hypocreomycetidae</taxon>
        <taxon>Glomerellales</taxon>
        <taxon>Glomerellaceae</taxon>
        <taxon>Colletotrichum</taxon>
        <taxon>Colletotrichum gloeosporioides species complex</taxon>
    </lineage>
</organism>
<dbReference type="Proteomes" id="UP001243330">
    <property type="component" value="Unassembled WGS sequence"/>
</dbReference>
<reference evidence="1" key="1">
    <citation type="submission" date="2023-01" db="EMBL/GenBank/DDBJ databases">
        <title>Colletotrichum chrysophilum M932 genome sequence.</title>
        <authorList>
            <person name="Baroncelli R."/>
        </authorList>
    </citation>
    <scope>NUCLEOTIDE SEQUENCE</scope>
    <source>
        <strain evidence="1">M932</strain>
    </source>
</reference>
<dbReference type="EMBL" id="JAQOWY010000006">
    <property type="protein sequence ID" value="KAK1856659.1"/>
    <property type="molecule type" value="Genomic_DNA"/>
</dbReference>
<evidence type="ECO:0000313" key="2">
    <source>
        <dbReference type="Proteomes" id="UP001243330"/>
    </source>
</evidence>
<protein>
    <submittedName>
        <fullName evidence="1">Uncharacterized protein</fullName>
    </submittedName>
</protein>
<proteinExistence type="predicted"/>
<name>A0AAD9B0Q0_9PEZI</name>
<evidence type="ECO:0000313" key="1">
    <source>
        <dbReference type="EMBL" id="KAK1856659.1"/>
    </source>
</evidence>